<dbReference type="Proteomes" id="UP001257914">
    <property type="component" value="Unassembled WGS sequence"/>
</dbReference>
<comment type="caution">
    <text evidence="6">The sequence shown here is derived from an EMBL/GenBank/DDBJ whole genome shotgun (WGS) entry which is preliminary data.</text>
</comment>
<evidence type="ECO:0000313" key="7">
    <source>
        <dbReference type="Proteomes" id="UP001257914"/>
    </source>
</evidence>
<comment type="subcellular location">
    <subcellularLocation>
        <location evidence="1">Cell outer membrane</location>
    </subcellularLocation>
</comment>
<evidence type="ECO:0000256" key="2">
    <source>
        <dbReference type="ARBA" id="ARBA00005722"/>
    </source>
</evidence>
<organism evidence="6 7">
    <name type="scientific">Psychrosphaera aquimarina</name>
    <dbReference type="NCBI Taxonomy" id="2044854"/>
    <lineage>
        <taxon>Bacteria</taxon>
        <taxon>Pseudomonadati</taxon>
        <taxon>Pseudomonadota</taxon>
        <taxon>Gammaproteobacteria</taxon>
        <taxon>Alteromonadales</taxon>
        <taxon>Pseudoalteromonadaceae</taxon>
        <taxon>Psychrosphaera</taxon>
    </lineage>
</organism>
<evidence type="ECO:0000256" key="5">
    <source>
        <dbReference type="ARBA" id="ARBA00023237"/>
    </source>
</evidence>
<keyword evidence="4" id="KW-0472">Membrane</keyword>
<reference evidence="6 7" key="1">
    <citation type="submission" date="2023-10" db="EMBL/GenBank/DDBJ databases">
        <title>Psychrosphaera aquimaarina strain SW33 isolated from seawater.</title>
        <authorList>
            <person name="Bayburt H."/>
            <person name="Kim J.M."/>
            <person name="Choi B.J."/>
            <person name="Jeon C.O."/>
        </authorList>
    </citation>
    <scope>NUCLEOTIDE SEQUENCE [LARGE SCALE GENOMIC DNA]</scope>
    <source>
        <strain evidence="6 7">KCTC 52743</strain>
    </source>
</reference>
<evidence type="ECO:0000256" key="1">
    <source>
        <dbReference type="ARBA" id="ARBA00004442"/>
    </source>
</evidence>
<evidence type="ECO:0000313" key="6">
    <source>
        <dbReference type="EMBL" id="MDU0111698.1"/>
    </source>
</evidence>
<accession>A0ABU3QXC7</accession>
<evidence type="ECO:0000256" key="4">
    <source>
        <dbReference type="ARBA" id="ARBA00023136"/>
    </source>
</evidence>
<dbReference type="InterPro" id="IPR010583">
    <property type="entry name" value="MipA"/>
</dbReference>
<protein>
    <submittedName>
        <fullName evidence="6">MipA/OmpV family protein</fullName>
    </submittedName>
</protein>
<dbReference type="RefSeq" id="WP_315945599.1">
    <property type="nucleotide sequence ID" value="NZ_JAWCUA010000001.1"/>
</dbReference>
<name>A0ABU3QXC7_9GAMM</name>
<comment type="similarity">
    <text evidence="2">Belongs to the MipA/OmpV family.</text>
</comment>
<proteinExistence type="inferred from homology"/>
<keyword evidence="3" id="KW-0732">Signal</keyword>
<dbReference type="Pfam" id="PF06629">
    <property type="entry name" value="MipA"/>
    <property type="match status" value="1"/>
</dbReference>
<keyword evidence="7" id="KW-1185">Reference proteome</keyword>
<dbReference type="EMBL" id="JAWCUA010000001">
    <property type="protein sequence ID" value="MDU0111698.1"/>
    <property type="molecule type" value="Genomic_DNA"/>
</dbReference>
<sequence>MNSVLKQISVFTLTLLVILLFTNSAVGQNNNKLSDTENGGFLEINTGILALNSRYVDAPEDTGLIADLRYSYYWRGFFLENRGQQGIGFPGVGYNFYNEDSWMLDIFITEIHPAILWDNEIEIENGVLNEQDGLIGIRPRESDDRIALRATRFIDDTTALRFLIAPISDTKGIAEVSPYLAVWYGKTWQYQNINFHSIYSAQYYNTSTLQYYYGVTDEDVSEKFQPYQAHSGVSLSAEFGMTYPLSSDWLFESSVKLTRLPDNIHNSPLVSGRFESQALISLTYVIF</sequence>
<dbReference type="PANTHER" id="PTHR38776:SF1">
    <property type="entry name" value="MLTA-INTERACTING PROTEIN-RELATED"/>
    <property type="match status" value="1"/>
</dbReference>
<gene>
    <name evidence="6" type="ORF">RT723_01455</name>
</gene>
<keyword evidence="5" id="KW-0998">Cell outer membrane</keyword>
<evidence type="ECO:0000256" key="3">
    <source>
        <dbReference type="ARBA" id="ARBA00022729"/>
    </source>
</evidence>
<dbReference type="PANTHER" id="PTHR38776">
    <property type="entry name" value="MLTA-INTERACTING PROTEIN-RELATED"/>
    <property type="match status" value="1"/>
</dbReference>